<comment type="caution">
    <text evidence="7">The sequence shown here is derived from an EMBL/GenBank/DDBJ whole genome shotgun (WGS) entry which is preliminary data.</text>
</comment>
<evidence type="ECO:0000313" key="8">
    <source>
        <dbReference type="Proteomes" id="UP000472727"/>
    </source>
</evidence>
<dbReference type="Gene3D" id="2.60.40.790">
    <property type="match status" value="1"/>
</dbReference>
<feature type="region of interest" description="Disordered" evidence="4">
    <location>
        <begin position="159"/>
        <end position="235"/>
    </location>
</feature>
<evidence type="ECO:0000256" key="4">
    <source>
        <dbReference type="SAM" id="MobiDB-lite"/>
    </source>
</evidence>
<dbReference type="InterPro" id="IPR031107">
    <property type="entry name" value="Small_HSP"/>
</dbReference>
<name>A0A6G1MDM7_ORBOL</name>
<dbReference type="EMBL" id="WIWS01000089">
    <property type="protein sequence ID" value="KAF3208926.1"/>
    <property type="molecule type" value="Genomic_DNA"/>
</dbReference>
<dbReference type="Proteomes" id="UP000614610">
    <property type="component" value="Unassembled WGS sequence"/>
</dbReference>
<evidence type="ECO:0000256" key="3">
    <source>
        <dbReference type="RuleBase" id="RU003616"/>
    </source>
</evidence>
<evidence type="ECO:0000313" key="7">
    <source>
        <dbReference type="EMBL" id="KAF3208926.1"/>
    </source>
</evidence>
<dbReference type="Pfam" id="PF00011">
    <property type="entry name" value="HSP20"/>
    <property type="match status" value="1"/>
</dbReference>
<protein>
    <recommendedName>
        <fullName evidence="5">SHSP domain-containing protein</fullName>
    </recommendedName>
</protein>
<feature type="compositionally biased region" description="Basic and acidic residues" evidence="4">
    <location>
        <begin position="200"/>
        <end position="235"/>
    </location>
</feature>
<accession>A0A6G1MDM7</accession>
<dbReference type="PANTHER" id="PTHR11527">
    <property type="entry name" value="HEAT-SHOCK PROTEIN 20 FAMILY MEMBER"/>
    <property type="match status" value="1"/>
</dbReference>
<dbReference type="EMBL" id="WIWT01000056">
    <property type="protein sequence ID" value="KAF3206810.1"/>
    <property type="molecule type" value="Genomic_DNA"/>
</dbReference>
<reference evidence="7 8" key="1">
    <citation type="submission" date="2019-06" db="EMBL/GenBank/DDBJ databases">
        <authorList>
            <person name="Palmer J.M."/>
        </authorList>
    </citation>
    <scope>NUCLEOTIDE SEQUENCE [LARGE SCALE GENOMIC DNA]</scope>
    <source>
        <strain evidence="7 8">TWF106</strain>
        <strain evidence="6">TWF679</strain>
    </source>
</reference>
<proteinExistence type="inferred from homology"/>
<evidence type="ECO:0000313" key="6">
    <source>
        <dbReference type="EMBL" id="KAF3206810.1"/>
    </source>
</evidence>
<comment type="similarity">
    <text evidence="2 3">Belongs to the small heat shock protein (HSP20) family.</text>
</comment>
<dbReference type="InterPro" id="IPR002068">
    <property type="entry name" value="A-crystallin/Hsp20_dom"/>
</dbReference>
<dbReference type="CDD" id="cd06464">
    <property type="entry name" value="ACD_sHsps-like"/>
    <property type="match status" value="2"/>
</dbReference>
<feature type="domain" description="SHSP" evidence="5">
    <location>
        <begin position="63"/>
        <end position="291"/>
    </location>
</feature>
<evidence type="ECO:0000256" key="2">
    <source>
        <dbReference type="PROSITE-ProRule" id="PRU00285"/>
    </source>
</evidence>
<evidence type="ECO:0000259" key="5">
    <source>
        <dbReference type="PROSITE" id="PS01031"/>
    </source>
</evidence>
<sequence>MPFVRFQPVSFQAPAADPFVDFLAAALAAENTPSRCHPKPNKSAACTPAQCQTRSCAPRQTRIVKRFITPKFDVSETADAYVLEGELPGVSNKASISVDFDDAQTIVIKGEINRVKRPFTKTEEHQELTEEALQASAAAQETNTANVTTADGETVVYDDAASVSSGSSKPKAATVEDEVDESETASNASFEVVDGPLLTKADKGKAPAKDADVEMTEAAEKPAEPTTEKKEKKQEKTAKYWISERPIGVFERKFKFEGLIDQDNVRAFLENGLLTIVVPKREAFVRSVFIN</sequence>
<keyword evidence="1" id="KW-0346">Stress response</keyword>
<dbReference type="OrthoDB" id="1431247at2759"/>
<dbReference type="InterPro" id="IPR008978">
    <property type="entry name" value="HSP20-like_chaperone"/>
</dbReference>
<dbReference type="SUPFAM" id="SSF49764">
    <property type="entry name" value="HSP20-like chaperones"/>
    <property type="match status" value="2"/>
</dbReference>
<gene>
    <name evidence="7" type="ORF">TWF106_011135</name>
    <name evidence="6" type="ORF">TWF679_008592</name>
</gene>
<organism evidence="7 8">
    <name type="scientific">Orbilia oligospora</name>
    <name type="common">Nematode-trapping fungus</name>
    <name type="synonym">Arthrobotrys oligospora</name>
    <dbReference type="NCBI Taxonomy" id="2813651"/>
    <lineage>
        <taxon>Eukaryota</taxon>
        <taxon>Fungi</taxon>
        <taxon>Dikarya</taxon>
        <taxon>Ascomycota</taxon>
        <taxon>Pezizomycotina</taxon>
        <taxon>Orbiliomycetes</taxon>
        <taxon>Orbiliales</taxon>
        <taxon>Orbiliaceae</taxon>
        <taxon>Orbilia</taxon>
    </lineage>
</organism>
<dbReference type="PROSITE" id="PS01031">
    <property type="entry name" value="SHSP"/>
    <property type="match status" value="1"/>
</dbReference>
<dbReference type="Proteomes" id="UP000472727">
    <property type="component" value="Unassembled WGS sequence"/>
</dbReference>
<evidence type="ECO:0000256" key="1">
    <source>
        <dbReference type="ARBA" id="ARBA00023016"/>
    </source>
</evidence>
<dbReference type="AlphaFoldDB" id="A0A6G1MDM7"/>